<protein>
    <submittedName>
        <fullName evidence="2">Uncharacterized protein</fullName>
    </submittedName>
</protein>
<gene>
    <name evidence="2" type="ORF">UT75_C0006G0030</name>
</gene>
<dbReference type="Proteomes" id="UP000034072">
    <property type="component" value="Unassembled WGS sequence"/>
</dbReference>
<dbReference type="AlphaFoldDB" id="A0A0G0QTK2"/>
<name>A0A0G0QTK2_9BACT</name>
<evidence type="ECO:0000313" key="3">
    <source>
        <dbReference type="Proteomes" id="UP000034072"/>
    </source>
</evidence>
<evidence type="ECO:0000256" key="1">
    <source>
        <dbReference type="SAM" id="SignalP"/>
    </source>
</evidence>
<keyword evidence="1" id="KW-0732">Signal</keyword>
<dbReference type="EMBL" id="LBXZ01000006">
    <property type="protein sequence ID" value="KKR40651.1"/>
    <property type="molecule type" value="Genomic_DNA"/>
</dbReference>
<proteinExistence type="predicted"/>
<reference evidence="2 3" key="1">
    <citation type="journal article" date="2015" name="Nature">
        <title>rRNA introns, odd ribosomes, and small enigmatic genomes across a large radiation of phyla.</title>
        <authorList>
            <person name="Brown C.T."/>
            <person name="Hug L.A."/>
            <person name="Thomas B.C."/>
            <person name="Sharon I."/>
            <person name="Castelle C.J."/>
            <person name="Singh A."/>
            <person name="Wilkins M.J."/>
            <person name="Williams K.H."/>
            <person name="Banfield J.F."/>
        </authorList>
    </citation>
    <scope>NUCLEOTIDE SEQUENCE [LARGE SCALE GENOMIC DNA]</scope>
</reference>
<sequence length="515" mass="55677">MKYKISKNIIISLSAAFILATPAYVSAASMPACVTGGVLAPFLEKGITELQDLGMNWVKAKLPGLFGKFTSTVTGITKVPVYDSRVEDEINNQASKTRQNTDAKEKFGDVVARCLAREIFNRASKDLTNMARTGGRDGGTTFIQNWRNYLTGSQYRGESIFRTILSNTKVCKYMETGVKQGFGVTKQVSLSGLNTRTGSTSPFQLTANCSMPSSFSMDGYMKDFSGNGGWEAFNRLLETQNNPLGMALLAGQEISNQRNLEQQADQAEALANNGYQGISGKNASDSCALKDERGKCIKYKDIKTPGSYVAANLAAVVQQELAWITNVDELSEMIASGVDILINRLGDLSNPNEGDYTTQPIPSISPLPTLTPTPGTLECSTEGPFQYGRELSVAIDTLKSQNPNFLNSVPVLGGNPRHPEEISYPQTDLDKTAAALISIIKSNMSNFRGGRIYTSCEPGGSIGTDAIIFGKDYDVFGEVYDFKSGTAESDGRPLRDALQTSDGGELTDWARVVPD</sequence>
<evidence type="ECO:0000313" key="2">
    <source>
        <dbReference type="EMBL" id="KKR40651.1"/>
    </source>
</evidence>
<comment type="caution">
    <text evidence="2">The sequence shown here is derived from an EMBL/GenBank/DDBJ whole genome shotgun (WGS) entry which is preliminary data.</text>
</comment>
<feature type="signal peptide" evidence="1">
    <location>
        <begin position="1"/>
        <end position="27"/>
    </location>
</feature>
<feature type="chain" id="PRO_5002534222" evidence="1">
    <location>
        <begin position="28"/>
        <end position="515"/>
    </location>
</feature>
<organism evidence="2 3">
    <name type="scientific">Candidatus Yanofskybacteria bacterium GW2011_GWE2_40_11</name>
    <dbReference type="NCBI Taxonomy" id="1619033"/>
    <lineage>
        <taxon>Bacteria</taxon>
        <taxon>Candidatus Yanofskyibacteriota</taxon>
    </lineage>
</organism>
<accession>A0A0G0QTK2</accession>